<organism evidence="9 10">
    <name type="scientific">Chilo suppressalis</name>
    <name type="common">Asiatic rice borer moth</name>
    <dbReference type="NCBI Taxonomy" id="168631"/>
    <lineage>
        <taxon>Eukaryota</taxon>
        <taxon>Metazoa</taxon>
        <taxon>Ecdysozoa</taxon>
        <taxon>Arthropoda</taxon>
        <taxon>Hexapoda</taxon>
        <taxon>Insecta</taxon>
        <taxon>Pterygota</taxon>
        <taxon>Neoptera</taxon>
        <taxon>Endopterygota</taxon>
        <taxon>Lepidoptera</taxon>
        <taxon>Glossata</taxon>
        <taxon>Ditrysia</taxon>
        <taxon>Pyraloidea</taxon>
        <taxon>Crambidae</taxon>
        <taxon>Crambinae</taxon>
        <taxon>Chilo</taxon>
    </lineage>
</organism>
<evidence type="ECO:0008006" key="11">
    <source>
        <dbReference type="Google" id="ProtNLM"/>
    </source>
</evidence>
<dbReference type="PROSITE" id="PS50888">
    <property type="entry name" value="BHLH"/>
    <property type="match status" value="1"/>
</dbReference>
<dbReference type="EMBL" id="OU963895">
    <property type="protein sequence ID" value="CAH2985587.1"/>
    <property type="molecule type" value="Genomic_DNA"/>
</dbReference>
<feature type="region of interest" description="Disordered" evidence="6">
    <location>
        <begin position="67"/>
        <end position="91"/>
    </location>
</feature>
<dbReference type="CDD" id="cd22541">
    <property type="entry name" value="SP5_N"/>
    <property type="match status" value="1"/>
</dbReference>
<dbReference type="NCBIfam" id="TIGR00229">
    <property type="entry name" value="sensory_box"/>
    <property type="match status" value="1"/>
</dbReference>
<dbReference type="PANTHER" id="PTHR23042">
    <property type="entry name" value="CIRCADIAN PROTEIN CLOCK/ARNT/BMAL/PAS"/>
    <property type="match status" value="1"/>
</dbReference>
<dbReference type="InterPro" id="IPR050933">
    <property type="entry name" value="Circadian_TF"/>
</dbReference>
<feature type="region of interest" description="Disordered" evidence="6">
    <location>
        <begin position="27"/>
        <end position="46"/>
    </location>
</feature>
<dbReference type="InterPro" id="IPR001610">
    <property type="entry name" value="PAC"/>
</dbReference>
<feature type="domain" description="PAS" evidence="7">
    <location>
        <begin position="212"/>
        <end position="275"/>
    </location>
</feature>
<dbReference type="InterPro" id="IPR035965">
    <property type="entry name" value="PAS-like_dom_sf"/>
</dbReference>
<evidence type="ECO:0000256" key="2">
    <source>
        <dbReference type="ARBA" id="ARBA00023015"/>
    </source>
</evidence>
<dbReference type="SUPFAM" id="SSF47459">
    <property type="entry name" value="HLH, helix-loop-helix DNA-binding domain"/>
    <property type="match status" value="1"/>
</dbReference>
<evidence type="ECO:0000313" key="10">
    <source>
        <dbReference type="Proteomes" id="UP001153292"/>
    </source>
</evidence>
<dbReference type="InterPro" id="IPR011598">
    <property type="entry name" value="bHLH_dom"/>
</dbReference>
<evidence type="ECO:0000256" key="3">
    <source>
        <dbReference type="ARBA" id="ARBA00023125"/>
    </source>
</evidence>
<dbReference type="CDD" id="cd00130">
    <property type="entry name" value="PAS"/>
    <property type="match status" value="2"/>
</dbReference>
<protein>
    <recommendedName>
        <fullName evidence="11">Methoprene-tolerant protein</fullName>
    </recommendedName>
</protein>
<feature type="compositionally biased region" description="Low complexity" evidence="6">
    <location>
        <begin position="37"/>
        <end position="46"/>
    </location>
</feature>
<dbReference type="CDD" id="cd11391">
    <property type="entry name" value="bHLH_PAS"/>
    <property type="match status" value="1"/>
</dbReference>
<feature type="domain" description="BHLH" evidence="8">
    <location>
        <begin position="143"/>
        <end position="196"/>
    </location>
</feature>
<keyword evidence="2" id="KW-0805">Transcription regulation</keyword>
<evidence type="ECO:0000256" key="1">
    <source>
        <dbReference type="ARBA" id="ARBA00022737"/>
    </source>
</evidence>
<dbReference type="PRINTS" id="PR00785">
    <property type="entry name" value="NCTRNSLOCATR"/>
</dbReference>
<dbReference type="SUPFAM" id="SSF55785">
    <property type="entry name" value="PYP-like sensor domain (PAS domain)"/>
    <property type="match status" value="2"/>
</dbReference>
<dbReference type="InterPro" id="IPR000014">
    <property type="entry name" value="PAS"/>
</dbReference>
<reference evidence="9" key="1">
    <citation type="submission" date="2021-12" db="EMBL/GenBank/DDBJ databases">
        <authorList>
            <person name="King R."/>
        </authorList>
    </citation>
    <scope>NUCLEOTIDE SEQUENCE</scope>
</reference>
<dbReference type="Pfam" id="PF13426">
    <property type="entry name" value="PAS_9"/>
    <property type="match status" value="1"/>
</dbReference>
<keyword evidence="5" id="KW-0539">Nucleus</keyword>
<evidence type="ECO:0000313" key="9">
    <source>
        <dbReference type="EMBL" id="CAH2985587.1"/>
    </source>
</evidence>
<keyword evidence="1" id="KW-0677">Repeat</keyword>
<dbReference type="Pfam" id="PF14598">
    <property type="entry name" value="PAS_11"/>
    <property type="match status" value="1"/>
</dbReference>
<evidence type="ECO:0000256" key="6">
    <source>
        <dbReference type="SAM" id="MobiDB-lite"/>
    </source>
</evidence>
<proteinExistence type="predicted"/>
<evidence type="ECO:0000256" key="4">
    <source>
        <dbReference type="ARBA" id="ARBA00023163"/>
    </source>
</evidence>
<dbReference type="SMART" id="SM00091">
    <property type="entry name" value="PAS"/>
    <property type="match status" value="1"/>
</dbReference>
<dbReference type="SMART" id="SM00086">
    <property type="entry name" value="PAC"/>
    <property type="match status" value="1"/>
</dbReference>
<evidence type="ECO:0000259" key="8">
    <source>
        <dbReference type="PROSITE" id="PS50888"/>
    </source>
</evidence>
<dbReference type="Gene3D" id="4.10.280.10">
    <property type="entry name" value="Helix-loop-helix DNA-binding domain"/>
    <property type="match status" value="1"/>
</dbReference>
<dbReference type="InterPro" id="IPR001067">
    <property type="entry name" value="Nuc_translocat"/>
</dbReference>
<keyword evidence="4" id="KW-0804">Transcription</keyword>
<gene>
    <name evidence="9" type="ORF">CHILSU_LOCUS5404</name>
</gene>
<keyword evidence="3" id="KW-0238">DNA-binding</keyword>
<dbReference type="InterPro" id="IPR036638">
    <property type="entry name" value="HLH_DNA-bd_sf"/>
</dbReference>
<dbReference type="Pfam" id="PF00010">
    <property type="entry name" value="HLH"/>
    <property type="match status" value="1"/>
</dbReference>
<accession>A0ABN8L889</accession>
<keyword evidence="10" id="KW-1185">Reference proteome</keyword>
<evidence type="ECO:0000256" key="5">
    <source>
        <dbReference type="ARBA" id="ARBA00023242"/>
    </source>
</evidence>
<sequence>MADWSLMEHKWPQNQYDPYRYAYNQYYHENPPPQQTPPSCMQQSPPSCMQQSPPSCMQQSPPSCMQQSPPSCMQQSPPSFMQQSPPSCMQQSYMQPQMPVLSPGGHIFGAPSSPSLVSLLNEPSTSCGLFLSPPPPPLPKPDNPREIRNKAEKQRRDKLNQSIGELASMVPPVVASSRKIDKTGVLRLTAHYLRAHQYVFGDSITKDDTQFSAMSTRALLSILNGFLLTTTYRGLIVVVSQNVQQYLGYTELDLLGQNVFNLIHEGDRQLMKDMLMPKPHMLGPNGELLVPDEPEGKNKVAEMLASEKRRFIIRFKKLCQRSEPCQYATCHIEGSLRKSDRACRGYNRCCQMVRRARARGDNPCSSGNDVVFVGIVRLAAETFITESNMEAWRMEYRTRHSIDGQIIQCEQRISLVTGYMTHEVNGINAMNFMHKDDVRWVVIALREMYDQHRLVGESCYRLLTKNGQFIYMRTRGYLEVDPNTRAVTSFVCTNTVVDEQEGKHLIKLMKKKFMLMLNTAEEPPPEEEVKDHNDQNLSVEDPRQLEKVILHLVTNLPSPKPSNEERGASPDCVPSAGHLAIIPPKKERIVSAIKKIYGVIKNFPKDLQTVRKLRLGKADTTDSSNVASNALITTYHDLPTSHSPQLAIDTTKHLSIFIRSTKNPCSKLPNFSHVYQRQNADSNGSLELSLTKRSPPLLIPNETITTLEAPSTSYSGTTTIRLGNNVDESNHNGQENSIKYRVCVLPTGENKILNEVHNASANNITTGIKRPREIVENTETEAASKKKNAFDNVTEPTAENVLDETPLLENLFDEELFNLSYSQIHTTISSLAQNLDPTFPELLISEDVQDILHKIEDGATENQPET</sequence>
<dbReference type="Gene3D" id="3.30.450.20">
    <property type="entry name" value="PAS domain"/>
    <property type="match status" value="2"/>
</dbReference>
<dbReference type="SMART" id="SM00353">
    <property type="entry name" value="HLH"/>
    <property type="match status" value="1"/>
</dbReference>
<name>A0ABN8L889_CHISP</name>
<dbReference type="Proteomes" id="UP001153292">
    <property type="component" value="Chromosome 2"/>
</dbReference>
<evidence type="ECO:0000259" key="7">
    <source>
        <dbReference type="PROSITE" id="PS50112"/>
    </source>
</evidence>
<dbReference type="PROSITE" id="PS50112">
    <property type="entry name" value="PAS"/>
    <property type="match status" value="1"/>
</dbReference>